<name>M2QTH3_CERS8</name>
<dbReference type="InterPro" id="IPR036396">
    <property type="entry name" value="Cyt_P450_sf"/>
</dbReference>
<keyword evidence="16" id="KW-1185">Reference proteome</keyword>
<dbReference type="CDD" id="cd11065">
    <property type="entry name" value="CYP64-like"/>
    <property type="match status" value="1"/>
</dbReference>
<dbReference type="PANTHER" id="PTHR46300:SF7">
    <property type="entry name" value="P450, PUTATIVE (EUROFUNG)-RELATED"/>
    <property type="match status" value="1"/>
</dbReference>
<evidence type="ECO:0008006" key="17">
    <source>
        <dbReference type="Google" id="ProtNLM"/>
    </source>
</evidence>
<evidence type="ECO:0000256" key="1">
    <source>
        <dbReference type="ARBA" id="ARBA00001971"/>
    </source>
</evidence>
<dbReference type="InterPro" id="IPR050364">
    <property type="entry name" value="Cytochrome_P450_fung"/>
</dbReference>
<dbReference type="AlphaFoldDB" id="M2QTH3"/>
<dbReference type="GO" id="GO:0020037">
    <property type="term" value="F:heme binding"/>
    <property type="evidence" value="ECO:0007669"/>
    <property type="project" value="InterPro"/>
</dbReference>
<dbReference type="HOGENOM" id="CLU_001570_2_3_1"/>
<keyword evidence="10 13" id="KW-0408">Iron</keyword>
<evidence type="ECO:0000256" key="2">
    <source>
        <dbReference type="ARBA" id="ARBA00004167"/>
    </source>
</evidence>
<evidence type="ECO:0000256" key="12">
    <source>
        <dbReference type="ARBA" id="ARBA00023136"/>
    </source>
</evidence>
<dbReference type="Proteomes" id="UP000016930">
    <property type="component" value="Unassembled WGS sequence"/>
</dbReference>
<sequence>MSLVSGSLLFAAASVVFVIAIRARADASSTRLPPGPKGWPIIGNVFDIPHSKPWETYFQWSKCYGSVVHMNVFGQHIVVLNTAKAVSDLLETRSSIYSDRIRFIMISLLKIEWNMILMSYGSAWRQHRRAIHRYFSDDVIRTYHPVQLHTSRKLLHNLLQTPTNFLQHTHFALGAMILEVIYGKSIDHPDHPYLKYANTAAEAGIEAFLPGNLLVEFLPFLQYMPSWFPGAGFKRRLPQWYADSRGLHNFTFEDSKAEFACGTAKPSMVTSMLEEMSHLTPAERAVEEDIAKNVSATVYVAGADTTYFTMQTFYLAMVHHPHIQKRAQEELDRVVGQGRLPNFSDRASLPYICAIVKECLRFVVVVPLGVAHSTTEDDVYDGHFIPKGAIVMANQWSAWAILHNPEDYPEPETFRPERFLKNGNLNPDVRDPITVATGFGRRICPGRHFAESGLFMSIASILHTFEISPALNEEGQPFYPEFKLTAGLVIHLEDFECTIKPRSPAMEMLIRSSSDDAT</sequence>
<keyword evidence="11" id="KW-0503">Monooxygenase</keyword>
<dbReference type="Gene3D" id="1.10.630.10">
    <property type="entry name" value="Cytochrome P450"/>
    <property type="match status" value="1"/>
</dbReference>
<evidence type="ECO:0000313" key="15">
    <source>
        <dbReference type="EMBL" id="EMD35350.1"/>
    </source>
</evidence>
<feature type="chain" id="PRO_5004023744" description="Cytochrome P450" evidence="14">
    <location>
        <begin position="28"/>
        <end position="518"/>
    </location>
</feature>
<evidence type="ECO:0000256" key="8">
    <source>
        <dbReference type="ARBA" id="ARBA00022989"/>
    </source>
</evidence>
<dbReference type="STRING" id="914234.M2QTH3"/>
<dbReference type="EMBL" id="KB445800">
    <property type="protein sequence ID" value="EMD35350.1"/>
    <property type="molecule type" value="Genomic_DNA"/>
</dbReference>
<evidence type="ECO:0000256" key="13">
    <source>
        <dbReference type="PIRSR" id="PIRSR602401-1"/>
    </source>
</evidence>
<evidence type="ECO:0000256" key="5">
    <source>
        <dbReference type="ARBA" id="ARBA00022617"/>
    </source>
</evidence>
<dbReference type="SUPFAM" id="SSF48264">
    <property type="entry name" value="Cytochrome P450"/>
    <property type="match status" value="1"/>
</dbReference>
<evidence type="ECO:0000256" key="9">
    <source>
        <dbReference type="ARBA" id="ARBA00023002"/>
    </source>
</evidence>
<dbReference type="InterPro" id="IPR001128">
    <property type="entry name" value="Cyt_P450"/>
</dbReference>
<comment type="subcellular location">
    <subcellularLocation>
        <location evidence="2">Membrane</location>
        <topology evidence="2">Single-pass membrane protein</topology>
    </subcellularLocation>
</comment>
<dbReference type="PRINTS" id="PR00463">
    <property type="entry name" value="EP450I"/>
</dbReference>
<evidence type="ECO:0000256" key="3">
    <source>
        <dbReference type="ARBA" id="ARBA00005179"/>
    </source>
</evidence>
<evidence type="ECO:0000256" key="4">
    <source>
        <dbReference type="ARBA" id="ARBA00010617"/>
    </source>
</evidence>
<gene>
    <name evidence="15" type="ORF">CERSUDRAFT_157058</name>
</gene>
<comment type="similarity">
    <text evidence="4">Belongs to the cytochrome P450 family.</text>
</comment>
<dbReference type="GO" id="GO:0016705">
    <property type="term" value="F:oxidoreductase activity, acting on paired donors, with incorporation or reduction of molecular oxygen"/>
    <property type="evidence" value="ECO:0007669"/>
    <property type="project" value="InterPro"/>
</dbReference>
<comment type="cofactor">
    <cofactor evidence="1 13">
        <name>heme</name>
        <dbReference type="ChEBI" id="CHEBI:30413"/>
    </cofactor>
</comment>
<keyword evidence="5 13" id="KW-0349">Heme</keyword>
<evidence type="ECO:0000256" key="11">
    <source>
        <dbReference type="ARBA" id="ARBA00023033"/>
    </source>
</evidence>
<protein>
    <recommendedName>
        <fullName evidence="17">Cytochrome P450</fullName>
    </recommendedName>
</protein>
<keyword evidence="14" id="KW-0732">Signal</keyword>
<comment type="pathway">
    <text evidence="3">Secondary metabolite biosynthesis.</text>
</comment>
<keyword evidence="6" id="KW-0812">Transmembrane</keyword>
<reference evidence="15 16" key="1">
    <citation type="journal article" date="2012" name="Proc. Natl. Acad. Sci. U.S.A.">
        <title>Comparative genomics of Ceriporiopsis subvermispora and Phanerochaete chrysosporium provide insight into selective ligninolysis.</title>
        <authorList>
            <person name="Fernandez-Fueyo E."/>
            <person name="Ruiz-Duenas F.J."/>
            <person name="Ferreira P."/>
            <person name="Floudas D."/>
            <person name="Hibbett D.S."/>
            <person name="Canessa P."/>
            <person name="Larrondo L.F."/>
            <person name="James T.Y."/>
            <person name="Seelenfreund D."/>
            <person name="Lobos S."/>
            <person name="Polanco R."/>
            <person name="Tello M."/>
            <person name="Honda Y."/>
            <person name="Watanabe T."/>
            <person name="Watanabe T."/>
            <person name="Ryu J.S."/>
            <person name="Kubicek C.P."/>
            <person name="Schmoll M."/>
            <person name="Gaskell J."/>
            <person name="Hammel K.E."/>
            <person name="St John F.J."/>
            <person name="Vanden Wymelenberg A."/>
            <person name="Sabat G."/>
            <person name="Splinter BonDurant S."/>
            <person name="Syed K."/>
            <person name="Yadav J.S."/>
            <person name="Doddapaneni H."/>
            <person name="Subramanian V."/>
            <person name="Lavin J.L."/>
            <person name="Oguiza J.A."/>
            <person name="Perez G."/>
            <person name="Pisabarro A.G."/>
            <person name="Ramirez L."/>
            <person name="Santoyo F."/>
            <person name="Master E."/>
            <person name="Coutinho P.M."/>
            <person name="Henrissat B."/>
            <person name="Lombard V."/>
            <person name="Magnuson J.K."/>
            <person name="Kuees U."/>
            <person name="Hori C."/>
            <person name="Igarashi K."/>
            <person name="Samejima M."/>
            <person name="Held B.W."/>
            <person name="Barry K.W."/>
            <person name="LaButti K.M."/>
            <person name="Lapidus A."/>
            <person name="Lindquist E.A."/>
            <person name="Lucas S.M."/>
            <person name="Riley R."/>
            <person name="Salamov A.A."/>
            <person name="Hoffmeister D."/>
            <person name="Schwenk D."/>
            <person name="Hadar Y."/>
            <person name="Yarden O."/>
            <person name="de Vries R.P."/>
            <person name="Wiebenga A."/>
            <person name="Stenlid J."/>
            <person name="Eastwood D."/>
            <person name="Grigoriev I.V."/>
            <person name="Berka R.M."/>
            <person name="Blanchette R.A."/>
            <person name="Kersten P."/>
            <person name="Martinez A.T."/>
            <person name="Vicuna R."/>
            <person name="Cullen D."/>
        </authorList>
    </citation>
    <scope>NUCLEOTIDE SEQUENCE [LARGE SCALE GENOMIC DNA]</scope>
    <source>
        <strain evidence="15 16">B</strain>
    </source>
</reference>
<dbReference type="GO" id="GO:0005506">
    <property type="term" value="F:iron ion binding"/>
    <property type="evidence" value="ECO:0007669"/>
    <property type="project" value="InterPro"/>
</dbReference>
<evidence type="ECO:0000313" key="16">
    <source>
        <dbReference type="Proteomes" id="UP000016930"/>
    </source>
</evidence>
<evidence type="ECO:0000256" key="6">
    <source>
        <dbReference type="ARBA" id="ARBA00022692"/>
    </source>
</evidence>
<keyword evidence="7 13" id="KW-0479">Metal-binding</keyword>
<proteinExistence type="inferred from homology"/>
<organism evidence="15 16">
    <name type="scientific">Ceriporiopsis subvermispora (strain B)</name>
    <name type="common">White-rot fungus</name>
    <name type="synonym">Gelatoporia subvermispora</name>
    <dbReference type="NCBI Taxonomy" id="914234"/>
    <lineage>
        <taxon>Eukaryota</taxon>
        <taxon>Fungi</taxon>
        <taxon>Dikarya</taxon>
        <taxon>Basidiomycota</taxon>
        <taxon>Agaricomycotina</taxon>
        <taxon>Agaricomycetes</taxon>
        <taxon>Polyporales</taxon>
        <taxon>Gelatoporiaceae</taxon>
        <taxon>Gelatoporia</taxon>
    </lineage>
</organism>
<feature type="signal peptide" evidence="14">
    <location>
        <begin position="1"/>
        <end position="27"/>
    </location>
</feature>
<dbReference type="Pfam" id="PF00067">
    <property type="entry name" value="p450"/>
    <property type="match status" value="1"/>
</dbReference>
<dbReference type="InterPro" id="IPR002401">
    <property type="entry name" value="Cyt_P450_E_grp-I"/>
</dbReference>
<feature type="binding site" description="axial binding residue" evidence="13">
    <location>
        <position position="444"/>
    </location>
    <ligand>
        <name>heme</name>
        <dbReference type="ChEBI" id="CHEBI:30413"/>
    </ligand>
    <ligandPart>
        <name>Fe</name>
        <dbReference type="ChEBI" id="CHEBI:18248"/>
    </ligandPart>
</feature>
<keyword evidence="8" id="KW-1133">Transmembrane helix</keyword>
<dbReference type="PANTHER" id="PTHR46300">
    <property type="entry name" value="P450, PUTATIVE (EUROFUNG)-RELATED-RELATED"/>
    <property type="match status" value="1"/>
</dbReference>
<evidence type="ECO:0000256" key="14">
    <source>
        <dbReference type="SAM" id="SignalP"/>
    </source>
</evidence>
<evidence type="ECO:0000256" key="10">
    <source>
        <dbReference type="ARBA" id="ARBA00023004"/>
    </source>
</evidence>
<accession>M2QTH3</accession>
<dbReference type="GO" id="GO:0016020">
    <property type="term" value="C:membrane"/>
    <property type="evidence" value="ECO:0007669"/>
    <property type="project" value="UniProtKB-SubCell"/>
</dbReference>
<dbReference type="GO" id="GO:0004497">
    <property type="term" value="F:monooxygenase activity"/>
    <property type="evidence" value="ECO:0007669"/>
    <property type="project" value="UniProtKB-KW"/>
</dbReference>
<keyword evidence="9" id="KW-0560">Oxidoreductase</keyword>
<evidence type="ECO:0000256" key="7">
    <source>
        <dbReference type="ARBA" id="ARBA00022723"/>
    </source>
</evidence>
<dbReference type="OrthoDB" id="2789670at2759"/>
<keyword evidence="12" id="KW-0472">Membrane</keyword>